<sequence>MILTERNRYHPEINTNIYHLSSQIYRIIIILAKTPRHRAKKVHYHNNWSLVSTQGRHHLVEYIDDVTGRLATD</sequence>
<dbReference type="AlphaFoldDB" id="A0A0E9RQS0"/>
<accession>A0A0E9RQS0</accession>
<name>A0A0E9RQS0_ANGAN</name>
<evidence type="ECO:0000313" key="1">
    <source>
        <dbReference type="EMBL" id="JAH30698.1"/>
    </source>
</evidence>
<organism evidence="1">
    <name type="scientific">Anguilla anguilla</name>
    <name type="common">European freshwater eel</name>
    <name type="synonym">Muraena anguilla</name>
    <dbReference type="NCBI Taxonomy" id="7936"/>
    <lineage>
        <taxon>Eukaryota</taxon>
        <taxon>Metazoa</taxon>
        <taxon>Chordata</taxon>
        <taxon>Craniata</taxon>
        <taxon>Vertebrata</taxon>
        <taxon>Euteleostomi</taxon>
        <taxon>Actinopterygii</taxon>
        <taxon>Neopterygii</taxon>
        <taxon>Teleostei</taxon>
        <taxon>Anguilliformes</taxon>
        <taxon>Anguillidae</taxon>
        <taxon>Anguilla</taxon>
    </lineage>
</organism>
<proteinExistence type="predicted"/>
<dbReference type="EMBL" id="GBXM01077879">
    <property type="protein sequence ID" value="JAH30698.1"/>
    <property type="molecule type" value="Transcribed_RNA"/>
</dbReference>
<protein>
    <submittedName>
        <fullName evidence="1">Uncharacterized protein</fullName>
    </submittedName>
</protein>
<reference evidence="1" key="1">
    <citation type="submission" date="2014-11" db="EMBL/GenBank/DDBJ databases">
        <authorList>
            <person name="Amaro Gonzalez C."/>
        </authorList>
    </citation>
    <scope>NUCLEOTIDE SEQUENCE</scope>
</reference>
<reference evidence="1" key="2">
    <citation type="journal article" date="2015" name="Fish Shellfish Immunol.">
        <title>Early steps in the European eel (Anguilla anguilla)-Vibrio vulnificus interaction in the gills: Role of the RtxA13 toxin.</title>
        <authorList>
            <person name="Callol A."/>
            <person name="Pajuelo D."/>
            <person name="Ebbesson L."/>
            <person name="Teles M."/>
            <person name="MacKenzie S."/>
            <person name="Amaro C."/>
        </authorList>
    </citation>
    <scope>NUCLEOTIDE SEQUENCE</scope>
</reference>